<organism evidence="3 4">
    <name type="scientific">Xylaria grammica</name>
    <dbReference type="NCBI Taxonomy" id="363999"/>
    <lineage>
        <taxon>Eukaryota</taxon>
        <taxon>Fungi</taxon>
        <taxon>Dikarya</taxon>
        <taxon>Ascomycota</taxon>
        <taxon>Pezizomycotina</taxon>
        <taxon>Sordariomycetes</taxon>
        <taxon>Xylariomycetidae</taxon>
        <taxon>Xylariales</taxon>
        <taxon>Xylariaceae</taxon>
        <taxon>Xylaria</taxon>
    </lineage>
</organism>
<dbReference type="PANTHER" id="PTHR10622">
    <property type="entry name" value="HET DOMAIN-CONTAINING PROTEIN"/>
    <property type="match status" value="1"/>
</dbReference>
<evidence type="ECO:0000259" key="2">
    <source>
        <dbReference type="Pfam" id="PF26640"/>
    </source>
</evidence>
<proteinExistence type="predicted"/>
<sequence>MRLLEVNSLALKEFFEPNVPKYAILSHTWEEGEILFEDIRKINQARKKPGFNKVQRACNLAQSQGYEYIWIDTCCIDKSSSAELTEAINSMYRWYQKSDVCYAFLSDVSEYSVSLLSPKDLGGSRWFTRGWTLQELLAPDNVQFYCAEWTSLGNKKEDPLCSTISEITTIDQTILRGKDIADISIARRMYWASGRQTTRIEDRAYSLLGIFGIYMPLIYGEGHKAFRRLQEEILKTTDDQSIFAWHNGGLEGDPVDVLARTPSDFAESGPVSPYTPFRANRKATSITNQGIVVELPILSVPHPLHTEHSPFEEIEAILDCQLGSAPGTFPTIRLRSVERGRVNAQRHYYRIMAGEGMTKVDNHNNLDLINGDVIGFDPTKLDRDIYKSAIDRLNWSWKVETIIITRHIPKPRGKRNITQIPWSLSLLASEYPPDDTPFWLALFSSERYGVYIEGVHPKERWDESLRQMRVSPLPKTIFGQGHVCRVEGIFDIKIRDYEFTETKIVMQASLIVGRKSYSRRDPYLRPWCRVEIPPVKAEDYMNDYNDRNINVYPTLPDEEHPDSAQVETYRVKLNARVRVMEVSGRFYYMVSVYALSHDRGYNAGLRLLD</sequence>
<accession>A0A439DC07</accession>
<feature type="domain" description="Heterokaryon incompatibility" evidence="1">
    <location>
        <begin position="22"/>
        <end position="110"/>
    </location>
</feature>
<dbReference type="Proteomes" id="UP000286045">
    <property type="component" value="Unassembled WGS sequence"/>
</dbReference>
<dbReference type="STRING" id="363999.A0A439DC07"/>
<dbReference type="InterPro" id="IPR058525">
    <property type="entry name" value="DUF8212"/>
</dbReference>
<comment type="caution">
    <text evidence="3">The sequence shown here is derived from an EMBL/GenBank/DDBJ whole genome shotgun (WGS) entry which is preliminary data.</text>
</comment>
<dbReference type="AlphaFoldDB" id="A0A439DC07"/>
<evidence type="ECO:0000313" key="3">
    <source>
        <dbReference type="EMBL" id="RWA11940.1"/>
    </source>
</evidence>
<dbReference type="InterPro" id="IPR010730">
    <property type="entry name" value="HET"/>
</dbReference>
<gene>
    <name evidence="3" type="ORF">EKO27_g3168</name>
</gene>
<name>A0A439DC07_9PEZI</name>
<evidence type="ECO:0000313" key="4">
    <source>
        <dbReference type="Proteomes" id="UP000286045"/>
    </source>
</evidence>
<dbReference type="PANTHER" id="PTHR10622:SF10">
    <property type="entry name" value="HET DOMAIN-CONTAINING PROTEIN"/>
    <property type="match status" value="1"/>
</dbReference>
<dbReference type="Pfam" id="PF26640">
    <property type="entry name" value="DUF8212"/>
    <property type="match status" value="1"/>
</dbReference>
<keyword evidence="4" id="KW-1185">Reference proteome</keyword>
<dbReference type="Pfam" id="PF06985">
    <property type="entry name" value="HET"/>
    <property type="match status" value="1"/>
</dbReference>
<dbReference type="EMBL" id="RYZI01000065">
    <property type="protein sequence ID" value="RWA11940.1"/>
    <property type="molecule type" value="Genomic_DNA"/>
</dbReference>
<reference evidence="3 4" key="1">
    <citation type="submission" date="2018-12" db="EMBL/GenBank/DDBJ databases">
        <title>Draft genome sequence of Xylaria grammica IHI A82.</title>
        <authorList>
            <person name="Buettner E."/>
            <person name="Kellner H."/>
        </authorList>
    </citation>
    <scope>NUCLEOTIDE SEQUENCE [LARGE SCALE GENOMIC DNA]</scope>
    <source>
        <strain evidence="3 4">IHI A82</strain>
    </source>
</reference>
<feature type="domain" description="DUF8212" evidence="2">
    <location>
        <begin position="224"/>
        <end position="254"/>
    </location>
</feature>
<evidence type="ECO:0000259" key="1">
    <source>
        <dbReference type="Pfam" id="PF06985"/>
    </source>
</evidence>
<protein>
    <submittedName>
        <fullName evidence="3">Uncharacterized protein</fullName>
    </submittedName>
</protein>